<comment type="caution">
    <text evidence="2">The sequence shown here is derived from an EMBL/GenBank/DDBJ whole genome shotgun (WGS) entry which is preliminary data.</text>
</comment>
<accession>A0ABS2CR21</accession>
<dbReference type="EMBL" id="JAFDVD010000024">
    <property type="protein sequence ID" value="MBM6402327.1"/>
    <property type="molecule type" value="Genomic_DNA"/>
</dbReference>
<organism evidence="2 3">
    <name type="scientific">Phycicoccus sonneratiae</name>
    <dbReference type="NCBI Taxonomy" id="2807628"/>
    <lineage>
        <taxon>Bacteria</taxon>
        <taxon>Bacillati</taxon>
        <taxon>Actinomycetota</taxon>
        <taxon>Actinomycetes</taxon>
        <taxon>Micrococcales</taxon>
        <taxon>Intrasporangiaceae</taxon>
        <taxon>Phycicoccus</taxon>
    </lineage>
</organism>
<reference evidence="2" key="1">
    <citation type="submission" date="2021-02" db="EMBL/GenBank/DDBJ databases">
        <title>Phycicoccus sp. MQZ13P-5T, whole genome shotgun sequence.</title>
        <authorList>
            <person name="Tuo L."/>
        </authorList>
    </citation>
    <scope>NUCLEOTIDE SEQUENCE</scope>
    <source>
        <strain evidence="2">MQZ13P-5</strain>
    </source>
</reference>
<dbReference type="Proteomes" id="UP001430172">
    <property type="component" value="Unassembled WGS sequence"/>
</dbReference>
<keyword evidence="3" id="KW-1185">Reference proteome</keyword>
<feature type="compositionally biased region" description="Basic and acidic residues" evidence="1">
    <location>
        <begin position="37"/>
        <end position="59"/>
    </location>
</feature>
<proteinExistence type="predicted"/>
<name>A0ABS2CR21_9MICO</name>
<gene>
    <name evidence="2" type="ORF">JQN70_18175</name>
</gene>
<dbReference type="RefSeq" id="WP_204132796.1">
    <property type="nucleotide sequence ID" value="NZ_JAFDVD010000024.1"/>
</dbReference>
<protein>
    <submittedName>
        <fullName evidence="2">Uncharacterized protein</fullName>
    </submittedName>
</protein>
<evidence type="ECO:0000256" key="1">
    <source>
        <dbReference type="SAM" id="MobiDB-lite"/>
    </source>
</evidence>
<evidence type="ECO:0000313" key="2">
    <source>
        <dbReference type="EMBL" id="MBM6402327.1"/>
    </source>
</evidence>
<feature type="region of interest" description="Disordered" evidence="1">
    <location>
        <begin position="33"/>
        <end position="59"/>
    </location>
</feature>
<evidence type="ECO:0000313" key="3">
    <source>
        <dbReference type="Proteomes" id="UP001430172"/>
    </source>
</evidence>
<sequence>MARQSSEGLSLLYRLGWRFRYVTTSVFGPAQLGTDDPQLRLRRERERKVAAARARREAS</sequence>